<proteinExistence type="predicted"/>
<comment type="caution">
    <text evidence="3">The sequence shown here is derived from an EMBL/GenBank/DDBJ whole genome shotgun (WGS) entry which is preliminary data.</text>
</comment>
<feature type="compositionally biased region" description="Polar residues" evidence="1">
    <location>
        <begin position="25"/>
        <end position="41"/>
    </location>
</feature>
<dbReference type="AlphaFoldDB" id="A0A9P4P4L7"/>
<feature type="domain" description="Heterokaryon incompatibility" evidence="2">
    <location>
        <begin position="301"/>
        <end position="460"/>
    </location>
</feature>
<reference evidence="3" key="1">
    <citation type="journal article" date="2020" name="Stud. Mycol.">
        <title>101 Dothideomycetes genomes: a test case for predicting lifestyles and emergence of pathogens.</title>
        <authorList>
            <person name="Haridas S."/>
            <person name="Albert R."/>
            <person name="Binder M."/>
            <person name="Bloem J."/>
            <person name="Labutti K."/>
            <person name="Salamov A."/>
            <person name="Andreopoulos B."/>
            <person name="Baker S."/>
            <person name="Barry K."/>
            <person name="Bills G."/>
            <person name="Bluhm B."/>
            <person name="Cannon C."/>
            <person name="Castanera R."/>
            <person name="Culley D."/>
            <person name="Daum C."/>
            <person name="Ezra D."/>
            <person name="Gonzalez J."/>
            <person name="Henrissat B."/>
            <person name="Kuo A."/>
            <person name="Liang C."/>
            <person name="Lipzen A."/>
            <person name="Lutzoni F."/>
            <person name="Magnuson J."/>
            <person name="Mondo S."/>
            <person name="Nolan M."/>
            <person name="Ohm R."/>
            <person name="Pangilinan J."/>
            <person name="Park H.-J."/>
            <person name="Ramirez L."/>
            <person name="Alfaro M."/>
            <person name="Sun H."/>
            <person name="Tritt A."/>
            <person name="Yoshinaga Y."/>
            <person name="Zwiers L.-H."/>
            <person name="Turgeon B."/>
            <person name="Goodwin S."/>
            <person name="Spatafora J."/>
            <person name="Crous P."/>
            <person name="Grigoriev I."/>
        </authorList>
    </citation>
    <scope>NUCLEOTIDE SEQUENCE</scope>
    <source>
        <strain evidence="3">CBS 130266</strain>
    </source>
</reference>
<dbReference type="Proteomes" id="UP000800235">
    <property type="component" value="Unassembled WGS sequence"/>
</dbReference>
<dbReference type="InterPro" id="IPR052895">
    <property type="entry name" value="HetReg/Transcr_Mod"/>
</dbReference>
<accession>A0A9P4P4L7</accession>
<feature type="region of interest" description="Disordered" evidence="1">
    <location>
        <begin position="94"/>
        <end position="124"/>
    </location>
</feature>
<protein>
    <submittedName>
        <fullName evidence="3">HET-domain-containing protein</fullName>
    </submittedName>
</protein>
<evidence type="ECO:0000313" key="3">
    <source>
        <dbReference type="EMBL" id="KAF2437157.1"/>
    </source>
</evidence>
<evidence type="ECO:0000313" key="4">
    <source>
        <dbReference type="Proteomes" id="UP000800235"/>
    </source>
</evidence>
<dbReference type="Pfam" id="PF06985">
    <property type="entry name" value="HET"/>
    <property type="match status" value="1"/>
</dbReference>
<name>A0A9P4P4L7_9PEZI</name>
<organism evidence="3 4">
    <name type="scientific">Tothia fuscella</name>
    <dbReference type="NCBI Taxonomy" id="1048955"/>
    <lineage>
        <taxon>Eukaryota</taxon>
        <taxon>Fungi</taxon>
        <taxon>Dikarya</taxon>
        <taxon>Ascomycota</taxon>
        <taxon>Pezizomycotina</taxon>
        <taxon>Dothideomycetes</taxon>
        <taxon>Pleosporomycetidae</taxon>
        <taxon>Venturiales</taxon>
        <taxon>Cylindrosympodiaceae</taxon>
        <taxon>Tothia</taxon>
    </lineage>
</organism>
<feature type="compositionally biased region" description="Polar residues" evidence="1">
    <location>
        <begin position="56"/>
        <end position="70"/>
    </location>
</feature>
<dbReference type="InterPro" id="IPR010730">
    <property type="entry name" value="HET"/>
</dbReference>
<feature type="region of interest" description="Disordered" evidence="1">
    <location>
        <begin position="1"/>
        <end position="79"/>
    </location>
</feature>
<dbReference type="OrthoDB" id="2157530at2759"/>
<keyword evidence="4" id="KW-1185">Reference proteome</keyword>
<dbReference type="PANTHER" id="PTHR24148">
    <property type="entry name" value="ANKYRIN REPEAT DOMAIN-CONTAINING PROTEIN 39 HOMOLOG-RELATED"/>
    <property type="match status" value="1"/>
</dbReference>
<evidence type="ECO:0000256" key="1">
    <source>
        <dbReference type="SAM" id="MobiDB-lite"/>
    </source>
</evidence>
<dbReference type="PANTHER" id="PTHR24148:SF64">
    <property type="entry name" value="HETEROKARYON INCOMPATIBILITY DOMAIN-CONTAINING PROTEIN"/>
    <property type="match status" value="1"/>
</dbReference>
<dbReference type="EMBL" id="MU007009">
    <property type="protein sequence ID" value="KAF2437157.1"/>
    <property type="molecule type" value="Genomic_DNA"/>
</dbReference>
<gene>
    <name evidence="3" type="ORF">EJ08DRAFT_674219</name>
</gene>
<evidence type="ECO:0000259" key="2">
    <source>
        <dbReference type="Pfam" id="PF06985"/>
    </source>
</evidence>
<sequence>MDTDDASDSHGQAKLARHQAHQEQPAISSSTNYTPEASCSGNPVPETYLASDSRHYQSSHGYQTQASQETPLRRNYGLSSDPCVASHGRYYSQQVKRESSPRGVPGQADVQEVPRPDNLSARKNSQHAHYRWWIPGDGIREDVITADIQPYLGADSWVKPGKDHESMIEDLKIDSANYEQANIRISQALQAAGSSLWQGHSSQLNSSPRICLGTSIISSSPVSPYSIYASGYVPPSPVTYERTRVSSTPSSRHNSQQKDIYAPLSKNESFRVLEIFPGRAGETIYCRLIETSFGATPKVEYEALSYSWGLSSDRKPIICNDQAMRVTKNLYEALCRLRPHKGICPKKIWVDAICIDQFNSEERGHQVCLMRQIYRKAQCVIVWLGEEHDKHASSACSVICAIVHYFPAEASQSRAFYRIANEVKTSSWVDGVPDTNSDLWNSVSRLYNCEWFWRVWCIQEVVVASTAIVMWGETEILWKWVSFAAARIQSALHSVLQRYPMAGCLNAYLIFRIAANGMLWPTLSLSFHRLLELTRQFKATDERDRSFGLLGIRTTDCDPENGDLFIEPDYYVS</sequence>